<dbReference type="EMBL" id="SRLO01000238">
    <property type="protein sequence ID" value="TNN65250.1"/>
    <property type="molecule type" value="Genomic_DNA"/>
</dbReference>
<feature type="compositionally biased region" description="Acidic residues" evidence="1">
    <location>
        <begin position="110"/>
        <end position="119"/>
    </location>
</feature>
<protein>
    <submittedName>
        <fullName evidence="2">Uncharacterized protein</fullName>
    </submittedName>
</protein>
<evidence type="ECO:0000256" key="1">
    <source>
        <dbReference type="SAM" id="MobiDB-lite"/>
    </source>
</evidence>
<sequence length="131" mass="14294">MEKASCSSLISFSRFSSRNTTRESLMSTTSIICWRTRSSSACCSDLEKPQNNKTQDELRVPPETLTWAVRSRCNSLVLARRSSVLIFINSIFSAIAGPPGFGGLGPPAVAEEEEHEEDPPGVSESESALRL</sequence>
<gene>
    <name evidence="2" type="ORF">EYF80_024539</name>
</gene>
<comment type="caution">
    <text evidence="2">The sequence shown here is derived from an EMBL/GenBank/DDBJ whole genome shotgun (WGS) entry which is preliminary data.</text>
</comment>
<feature type="region of interest" description="Disordered" evidence="1">
    <location>
        <begin position="103"/>
        <end position="131"/>
    </location>
</feature>
<evidence type="ECO:0000313" key="3">
    <source>
        <dbReference type="Proteomes" id="UP000314294"/>
    </source>
</evidence>
<reference evidence="2 3" key="1">
    <citation type="submission" date="2019-03" db="EMBL/GenBank/DDBJ databases">
        <title>First draft genome of Liparis tanakae, snailfish: a comprehensive survey of snailfish specific genes.</title>
        <authorList>
            <person name="Kim W."/>
            <person name="Song I."/>
            <person name="Jeong J.-H."/>
            <person name="Kim D."/>
            <person name="Kim S."/>
            <person name="Ryu S."/>
            <person name="Song J.Y."/>
            <person name="Lee S.K."/>
        </authorList>
    </citation>
    <scope>NUCLEOTIDE SEQUENCE [LARGE SCALE GENOMIC DNA]</scope>
    <source>
        <tissue evidence="2">Muscle</tissue>
    </source>
</reference>
<dbReference type="Proteomes" id="UP000314294">
    <property type="component" value="Unassembled WGS sequence"/>
</dbReference>
<proteinExistence type="predicted"/>
<keyword evidence="3" id="KW-1185">Reference proteome</keyword>
<dbReference type="AlphaFoldDB" id="A0A4Z2HI96"/>
<evidence type="ECO:0000313" key="2">
    <source>
        <dbReference type="EMBL" id="TNN65250.1"/>
    </source>
</evidence>
<accession>A0A4Z2HI96</accession>
<name>A0A4Z2HI96_9TELE</name>
<organism evidence="2 3">
    <name type="scientific">Liparis tanakae</name>
    <name type="common">Tanaka's snailfish</name>
    <dbReference type="NCBI Taxonomy" id="230148"/>
    <lineage>
        <taxon>Eukaryota</taxon>
        <taxon>Metazoa</taxon>
        <taxon>Chordata</taxon>
        <taxon>Craniata</taxon>
        <taxon>Vertebrata</taxon>
        <taxon>Euteleostomi</taxon>
        <taxon>Actinopterygii</taxon>
        <taxon>Neopterygii</taxon>
        <taxon>Teleostei</taxon>
        <taxon>Neoteleostei</taxon>
        <taxon>Acanthomorphata</taxon>
        <taxon>Eupercaria</taxon>
        <taxon>Perciformes</taxon>
        <taxon>Cottioidei</taxon>
        <taxon>Cottales</taxon>
        <taxon>Liparidae</taxon>
        <taxon>Liparis</taxon>
    </lineage>
</organism>